<evidence type="ECO:0000256" key="7">
    <source>
        <dbReference type="ARBA" id="ARBA00022692"/>
    </source>
</evidence>
<dbReference type="Pfam" id="PF00512">
    <property type="entry name" value="HisKA"/>
    <property type="match status" value="1"/>
</dbReference>
<evidence type="ECO:0000256" key="6">
    <source>
        <dbReference type="ARBA" id="ARBA00022679"/>
    </source>
</evidence>
<dbReference type="CDD" id="cd06225">
    <property type="entry name" value="HAMP"/>
    <property type="match status" value="1"/>
</dbReference>
<feature type="domain" description="Histidine kinase" evidence="15">
    <location>
        <begin position="261"/>
        <end position="481"/>
    </location>
</feature>
<evidence type="ECO:0000259" key="16">
    <source>
        <dbReference type="PROSITE" id="PS50885"/>
    </source>
</evidence>
<comment type="subcellular location">
    <subcellularLocation>
        <location evidence="2">Cell membrane</location>
        <topology evidence="2">Multi-pass membrane protein</topology>
    </subcellularLocation>
</comment>
<feature type="transmembrane region" description="Helical" evidence="14">
    <location>
        <begin position="172"/>
        <end position="192"/>
    </location>
</feature>
<proteinExistence type="predicted"/>
<dbReference type="Pfam" id="PF02518">
    <property type="entry name" value="HATPase_c"/>
    <property type="match status" value="1"/>
</dbReference>
<keyword evidence="9" id="KW-0418">Kinase</keyword>
<evidence type="ECO:0000256" key="3">
    <source>
        <dbReference type="ARBA" id="ARBA00012438"/>
    </source>
</evidence>
<keyword evidence="11 14" id="KW-1133">Transmembrane helix</keyword>
<evidence type="ECO:0000256" key="13">
    <source>
        <dbReference type="ARBA" id="ARBA00023136"/>
    </source>
</evidence>
<dbReference type="InterPro" id="IPR036890">
    <property type="entry name" value="HATPase_C_sf"/>
</dbReference>
<comment type="caution">
    <text evidence="17">The sequence shown here is derived from an EMBL/GenBank/DDBJ whole genome shotgun (WGS) entry which is preliminary data.</text>
</comment>
<dbReference type="SUPFAM" id="SSF158472">
    <property type="entry name" value="HAMP domain-like"/>
    <property type="match status" value="1"/>
</dbReference>
<evidence type="ECO:0000259" key="15">
    <source>
        <dbReference type="PROSITE" id="PS50109"/>
    </source>
</evidence>
<keyword evidence="18" id="KW-1185">Reference proteome</keyword>
<dbReference type="SUPFAM" id="SSF55874">
    <property type="entry name" value="ATPase domain of HSP90 chaperone/DNA topoisomerase II/histidine kinase"/>
    <property type="match status" value="1"/>
</dbReference>
<dbReference type="PRINTS" id="PR00344">
    <property type="entry name" value="BCTRLSENSOR"/>
</dbReference>
<dbReference type="SUPFAM" id="SSF47384">
    <property type="entry name" value="Homodimeric domain of signal transducing histidine kinase"/>
    <property type="match status" value="1"/>
</dbReference>
<dbReference type="Pfam" id="PF00672">
    <property type="entry name" value="HAMP"/>
    <property type="match status" value="1"/>
</dbReference>
<dbReference type="CDD" id="cd00082">
    <property type="entry name" value="HisKA"/>
    <property type="match status" value="1"/>
</dbReference>
<keyword evidence="12" id="KW-0902">Two-component regulatory system</keyword>
<keyword evidence="4" id="KW-1003">Cell membrane</keyword>
<feature type="transmembrane region" description="Helical" evidence="14">
    <location>
        <begin position="12"/>
        <end position="30"/>
    </location>
</feature>
<reference evidence="17 18" key="1">
    <citation type="journal article" date="2021" name="Int. J. Syst. Evol. Microbiol.">
        <title>Amazonocrinis nigriterrae gen. nov., sp. nov., Atlanticothrix silvestris gen. nov., sp. nov. and Dendronalium phyllosphericum gen. nov., sp. nov., nostocacean cyanobacteria from Brazilian environments.</title>
        <authorList>
            <person name="Alvarenga D.O."/>
            <person name="Andreote A.P.D."/>
            <person name="Branco L.H.Z."/>
            <person name="Delbaje E."/>
            <person name="Cruz R.B."/>
            <person name="Varani A.M."/>
            <person name="Fiore M.F."/>
        </authorList>
    </citation>
    <scope>NUCLEOTIDE SEQUENCE [LARGE SCALE GENOMIC DNA]</scope>
    <source>
        <strain evidence="17 18">CENA357</strain>
    </source>
</reference>
<sequence>MKPWQSVSTRLTFTLLIVTLGSVAGLFVIIDQTLMQFFVKDAQGTLSQQAHVLAKKSRTHWQDLKLVEQLTEITSQQGRVEVIIFDRATNILLKSSGVQSNSSVKLPPDIISKTLTGVSHSGRLYVAKNPNFQWWLYSTAPIKNITGNQVIGVVYVAMPLKRPRRFADEVKGLVMITAILSAGVATAAGLILSRTLTNPLADLRHQAQQLEAGNYSTRSHLQGNDELAQLGHIFDQMAEKLMQTLTALQAQEKARRELVANVSHDLRTPLASLRLGLEAVIDGVVTENKAEEYIKRACRETDYLSYLVDKLLLLAQADAGQLSVHSQSVCAVAIAQECISRMQPSAMQADLELMLFVTSKITTVWVDPELTGQVIINLIDNVIKYAPDSQTVHLNILPLIEKEQCQYIPLEVQDFGKGMTEDVIERVTERFYRVNNARPRGGLGLGLAIASEFCRLQGGFLEVKSEQEKGTIITLYLPIAEQKE</sequence>
<dbReference type="PANTHER" id="PTHR45528">
    <property type="entry name" value="SENSOR HISTIDINE KINASE CPXA"/>
    <property type="match status" value="1"/>
</dbReference>
<keyword evidence="7 14" id="KW-0812">Transmembrane</keyword>
<organism evidence="17 18">
    <name type="scientific">Atlanticothrix silvestris CENA357</name>
    <dbReference type="NCBI Taxonomy" id="1725252"/>
    <lineage>
        <taxon>Bacteria</taxon>
        <taxon>Bacillati</taxon>
        <taxon>Cyanobacteriota</taxon>
        <taxon>Cyanophyceae</taxon>
        <taxon>Nostocales</taxon>
        <taxon>Nodulariaceae</taxon>
        <taxon>Atlanticothrix</taxon>
        <taxon>Atlanticothrix silvestris</taxon>
    </lineage>
</organism>
<dbReference type="InterPro" id="IPR005467">
    <property type="entry name" value="His_kinase_dom"/>
</dbReference>
<evidence type="ECO:0000256" key="14">
    <source>
        <dbReference type="SAM" id="Phobius"/>
    </source>
</evidence>
<dbReference type="PROSITE" id="PS50885">
    <property type="entry name" value="HAMP"/>
    <property type="match status" value="1"/>
</dbReference>
<evidence type="ECO:0000256" key="5">
    <source>
        <dbReference type="ARBA" id="ARBA00022553"/>
    </source>
</evidence>
<dbReference type="CDD" id="cd00075">
    <property type="entry name" value="HATPase"/>
    <property type="match status" value="1"/>
</dbReference>
<dbReference type="RefSeq" id="WP_214439712.1">
    <property type="nucleotide sequence ID" value="NZ_JAECZB010000031.1"/>
</dbReference>
<evidence type="ECO:0000256" key="11">
    <source>
        <dbReference type="ARBA" id="ARBA00022989"/>
    </source>
</evidence>
<dbReference type="InterPro" id="IPR003661">
    <property type="entry name" value="HisK_dim/P_dom"/>
</dbReference>
<evidence type="ECO:0000256" key="9">
    <source>
        <dbReference type="ARBA" id="ARBA00022777"/>
    </source>
</evidence>
<keyword evidence="5" id="KW-0597">Phosphoprotein</keyword>
<dbReference type="EMBL" id="JAECZB010000031">
    <property type="protein sequence ID" value="MBH8553429.1"/>
    <property type="molecule type" value="Genomic_DNA"/>
</dbReference>
<dbReference type="InterPro" id="IPR004358">
    <property type="entry name" value="Sig_transdc_His_kin-like_C"/>
</dbReference>
<evidence type="ECO:0000256" key="12">
    <source>
        <dbReference type="ARBA" id="ARBA00023012"/>
    </source>
</evidence>
<dbReference type="SMART" id="SM00387">
    <property type="entry name" value="HATPase_c"/>
    <property type="match status" value="1"/>
</dbReference>
<protein>
    <recommendedName>
        <fullName evidence="3">histidine kinase</fullName>
        <ecNumber evidence="3">2.7.13.3</ecNumber>
    </recommendedName>
</protein>
<dbReference type="SMART" id="SM00388">
    <property type="entry name" value="HisKA"/>
    <property type="match status" value="1"/>
</dbReference>
<evidence type="ECO:0000256" key="1">
    <source>
        <dbReference type="ARBA" id="ARBA00000085"/>
    </source>
</evidence>
<dbReference type="InterPro" id="IPR029151">
    <property type="entry name" value="Sensor-like_sf"/>
</dbReference>
<evidence type="ECO:0000256" key="2">
    <source>
        <dbReference type="ARBA" id="ARBA00004651"/>
    </source>
</evidence>
<dbReference type="GO" id="GO:0005886">
    <property type="term" value="C:plasma membrane"/>
    <property type="evidence" value="ECO:0007669"/>
    <property type="project" value="UniProtKB-SubCell"/>
</dbReference>
<evidence type="ECO:0000256" key="8">
    <source>
        <dbReference type="ARBA" id="ARBA00022741"/>
    </source>
</evidence>
<dbReference type="InterPro" id="IPR003594">
    <property type="entry name" value="HATPase_dom"/>
</dbReference>
<evidence type="ECO:0000313" key="17">
    <source>
        <dbReference type="EMBL" id="MBH8553429.1"/>
    </source>
</evidence>
<dbReference type="EC" id="2.7.13.3" evidence="3"/>
<dbReference type="PROSITE" id="PS50109">
    <property type="entry name" value="HIS_KIN"/>
    <property type="match status" value="1"/>
</dbReference>
<keyword evidence="6" id="KW-0808">Transferase</keyword>
<keyword evidence="10" id="KW-0067">ATP-binding</keyword>
<dbReference type="GO" id="GO:0000155">
    <property type="term" value="F:phosphorelay sensor kinase activity"/>
    <property type="evidence" value="ECO:0007669"/>
    <property type="project" value="InterPro"/>
</dbReference>
<accession>A0A8J7HIB5</accession>
<dbReference type="Proteomes" id="UP000599391">
    <property type="component" value="Unassembled WGS sequence"/>
</dbReference>
<dbReference type="GO" id="GO:0005524">
    <property type="term" value="F:ATP binding"/>
    <property type="evidence" value="ECO:0007669"/>
    <property type="project" value="UniProtKB-KW"/>
</dbReference>
<dbReference type="InterPro" id="IPR050398">
    <property type="entry name" value="HssS/ArlS-like"/>
</dbReference>
<dbReference type="SMART" id="SM00304">
    <property type="entry name" value="HAMP"/>
    <property type="match status" value="1"/>
</dbReference>
<dbReference type="InterPro" id="IPR036097">
    <property type="entry name" value="HisK_dim/P_sf"/>
</dbReference>
<feature type="domain" description="HAMP" evidence="16">
    <location>
        <begin position="194"/>
        <end position="246"/>
    </location>
</feature>
<dbReference type="PANTHER" id="PTHR45528:SF1">
    <property type="entry name" value="SENSOR HISTIDINE KINASE CPXA"/>
    <property type="match status" value="1"/>
</dbReference>
<gene>
    <name evidence="17" type="ORF">I8751_13795</name>
</gene>
<evidence type="ECO:0000256" key="4">
    <source>
        <dbReference type="ARBA" id="ARBA00022475"/>
    </source>
</evidence>
<name>A0A8J7HIB5_9CYAN</name>
<keyword evidence="8" id="KW-0547">Nucleotide-binding</keyword>
<dbReference type="SUPFAM" id="SSF103190">
    <property type="entry name" value="Sensory domain-like"/>
    <property type="match status" value="1"/>
</dbReference>
<comment type="catalytic activity">
    <reaction evidence="1">
        <text>ATP + protein L-histidine = ADP + protein N-phospho-L-histidine.</text>
        <dbReference type="EC" id="2.7.13.3"/>
    </reaction>
</comment>
<dbReference type="AlphaFoldDB" id="A0A8J7HIB5"/>
<evidence type="ECO:0000313" key="18">
    <source>
        <dbReference type="Proteomes" id="UP000599391"/>
    </source>
</evidence>
<keyword evidence="13 14" id="KW-0472">Membrane</keyword>
<dbReference type="Gene3D" id="6.10.340.10">
    <property type="match status" value="1"/>
</dbReference>
<dbReference type="InterPro" id="IPR003660">
    <property type="entry name" value="HAMP_dom"/>
</dbReference>
<evidence type="ECO:0000256" key="10">
    <source>
        <dbReference type="ARBA" id="ARBA00022840"/>
    </source>
</evidence>
<dbReference type="Gene3D" id="1.10.287.130">
    <property type="match status" value="1"/>
</dbReference>
<dbReference type="Gene3D" id="3.30.565.10">
    <property type="entry name" value="Histidine kinase-like ATPase, C-terminal domain"/>
    <property type="match status" value="1"/>
</dbReference>